<evidence type="ECO:0000256" key="4">
    <source>
        <dbReference type="ARBA" id="ARBA00022519"/>
    </source>
</evidence>
<feature type="transmembrane region" description="Helical" evidence="8">
    <location>
        <begin position="6"/>
        <end position="24"/>
    </location>
</feature>
<dbReference type="Pfam" id="PF07095">
    <property type="entry name" value="IgaA"/>
    <property type="match status" value="1"/>
</dbReference>
<keyword evidence="7 8" id="KW-0472">Membrane</keyword>
<dbReference type="EMBL" id="MUBK01000008">
    <property type="protein sequence ID" value="OTA20603.1"/>
    <property type="molecule type" value="Genomic_DNA"/>
</dbReference>
<evidence type="ECO:0000256" key="6">
    <source>
        <dbReference type="ARBA" id="ARBA00022989"/>
    </source>
</evidence>
<proteinExistence type="inferred from homology"/>
<gene>
    <name evidence="9" type="ORF">Xbed_01408</name>
</gene>
<feature type="transmembrane region" description="Helical" evidence="8">
    <location>
        <begin position="649"/>
        <end position="671"/>
    </location>
</feature>
<reference evidence="9 10" key="1">
    <citation type="submission" date="2017-01" db="EMBL/GenBank/DDBJ databases">
        <title>Deconstructing symbiosis and pathogenesis requirements using a combined genomic-metabolomic approach.</title>
        <authorList>
            <person name="Tobias N.J."/>
            <person name="Wolff H."/>
            <person name="Djahanschiri B."/>
            <person name="Ebersberger I."/>
            <person name="Bode H.B."/>
        </authorList>
    </citation>
    <scope>NUCLEOTIDE SEQUENCE [LARGE SCALE GENOMIC DNA]</scope>
    <source>
        <strain evidence="9 10">DSM 4764</strain>
    </source>
</reference>
<dbReference type="RefSeq" id="WP_086112186.1">
    <property type="nucleotide sequence ID" value="NZ_CAWNHF010000189.1"/>
</dbReference>
<evidence type="ECO:0000256" key="5">
    <source>
        <dbReference type="ARBA" id="ARBA00022692"/>
    </source>
</evidence>
<evidence type="ECO:0000256" key="3">
    <source>
        <dbReference type="ARBA" id="ARBA00022475"/>
    </source>
</evidence>
<evidence type="ECO:0000256" key="7">
    <source>
        <dbReference type="ARBA" id="ARBA00023136"/>
    </source>
</evidence>
<feature type="transmembrane region" description="Helical" evidence="8">
    <location>
        <begin position="336"/>
        <end position="353"/>
    </location>
</feature>
<feature type="transmembrane region" description="Helical" evidence="8">
    <location>
        <begin position="202"/>
        <end position="219"/>
    </location>
</feature>
<accession>A0A1Y2SPE9</accession>
<dbReference type="Proteomes" id="UP000194204">
    <property type="component" value="Unassembled WGS sequence"/>
</dbReference>
<dbReference type="OrthoDB" id="8827178at2"/>
<keyword evidence="3" id="KW-1003">Cell membrane</keyword>
<evidence type="ECO:0000313" key="9">
    <source>
        <dbReference type="EMBL" id="OTA20603.1"/>
    </source>
</evidence>
<name>A0A1Y2SPE9_9GAMM</name>
<dbReference type="GO" id="GO:0005886">
    <property type="term" value="C:plasma membrane"/>
    <property type="evidence" value="ECO:0007669"/>
    <property type="project" value="UniProtKB-SubCell"/>
</dbReference>
<organism evidence="9 10">
    <name type="scientific">Xenorhabdus beddingii</name>
    <dbReference type="NCBI Taxonomy" id="40578"/>
    <lineage>
        <taxon>Bacteria</taxon>
        <taxon>Pseudomonadati</taxon>
        <taxon>Pseudomonadota</taxon>
        <taxon>Gammaproteobacteria</taxon>
        <taxon>Enterobacterales</taxon>
        <taxon>Morganellaceae</taxon>
        <taxon>Xenorhabdus</taxon>
    </lineage>
</organism>
<comment type="similarity">
    <text evidence="2">Belongs to the IgaA family.</text>
</comment>
<evidence type="ECO:0000256" key="1">
    <source>
        <dbReference type="ARBA" id="ARBA00004429"/>
    </source>
</evidence>
<feature type="transmembrane region" description="Helical" evidence="8">
    <location>
        <begin position="225"/>
        <end position="242"/>
    </location>
</feature>
<keyword evidence="5 8" id="KW-0812">Transmembrane</keyword>
<comment type="caution">
    <text evidence="9">The sequence shown here is derived from an EMBL/GenBank/DDBJ whole genome shotgun (WGS) entry which is preliminary data.</text>
</comment>
<comment type="subcellular location">
    <subcellularLocation>
        <location evidence="1">Cell inner membrane</location>
        <topology evidence="1">Multi-pass membrane protein</topology>
    </subcellularLocation>
</comment>
<keyword evidence="4" id="KW-0997">Cell inner membrane</keyword>
<protein>
    <submittedName>
        <fullName evidence="9">Intracellular growth attenuator protein igaA</fullName>
    </submittedName>
</protein>
<keyword evidence="10" id="KW-1185">Reference proteome</keyword>
<dbReference type="AlphaFoldDB" id="A0A1Y2SPE9"/>
<evidence type="ECO:0000256" key="8">
    <source>
        <dbReference type="SAM" id="Phobius"/>
    </source>
</evidence>
<evidence type="ECO:0000313" key="10">
    <source>
        <dbReference type="Proteomes" id="UP000194204"/>
    </source>
</evidence>
<evidence type="ECO:0000256" key="2">
    <source>
        <dbReference type="ARBA" id="ARBA00009494"/>
    </source>
</evidence>
<keyword evidence="6 8" id="KW-1133">Transmembrane helix</keyword>
<dbReference type="STRING" id="40578.Xbed_01408"/>
<sequence>MSSLVIILAIFIISLIIMASFLNFRWRRFDNARYLLSVTKIASRKLNADEYQSIESYLKNTRLLMEQGRQHQAGYPVLSVKNENVYTISQPITRFSSAREDVHHWRYYLDETEIHLPVLLEPFIKQQNTIEIVQTTSMPLVIAVNSHFLKDYQQDLPIPRAMAKTEQASIQKNGNSRANLLHARKETLEEHRLRYSTGIQEGILMCMGLSAWFVALFLPIPMVPWLMLVAFLCILGSFWQHFRLPSSRKLSNIHCFSGIPKHWGVFSEFEPEQRKNISLGGIDLIYPAHWEPYVSHDLDQNTDIDMYTNGHVVRQGRYLSLHEEEKHYPYQRYRKNLILLAFSLFAMSLLYFHQPVSLSMRLSLAWLYGSNTEVITSFTELRKMPLKPGDVLKVKGIGMCYVPPDLIPEVNITIFAPFDCYGIYWNSETPLPILESDVIENASALITAVSKQLHPGENGRKVNSSLNEAIAKSGMILLDNFPQIILHTRNLCEKNPDCHRLKNALVNLGNARNWDELLNDAENGKLDDAKVLLRGASADALEKLVDMTTASFIHQEIKKASVLVNSPSPGGVLLLSDEDRALIEYPMRVGNMYEHTALDRWQELQFLLEMLMRTPFETGGIVTKLSEDANGTLHIMLHREPDSTDLIRYLGSCLLLAILLATFTINVIIIIKKRQKNQQRLQNITTYYDNCFNSSPPPADWR</sequence>
<dbReference type="InterPro" id="IPR010771">
    <property type="entry name" value="IgaA"/>
</dbReference>